<name>A0ABY2XCA4_9RHOB</name>
<evidence type="ECO:0000259" key="5">
    <source>
        <dbReference type="PROSITE" id="PS50931"/>
    </source>
</evidence>
<evidence type="ECO:0000256" key="2">
    <source>
        <dbReference type="ARBA" id="ARBA00023015"/>
    </source>
</evidence>
<dbReference type="Pfam" id="PF03466">
    <property type="entry name" value="LysR_substrate"/>
    <property type="match status" value="1"/>
</dbReference>
<dbReference type="PROSITE" id="PS50931">
    <property type="entry name" value="HTH_LYSR"/>
    <property type="match status" value="1"/>
</dbReference>
<gene>
    <name evidence="6" type="ORF">FGK64_00985</name>
</gene>
<dbReference type="InterPro" id="IPR036390">
    <property type="entry name" value="WH_DNA-bd_sf"/>
</dbReference>
<sequence length="320" mass="34373">MFSNRVIGSQLTLHKLNVFCVVADLGSISRAADKLGIAQPAVTSHMKSIQEKLGVDLLTKQGRNIVLTDNGKLAYKWARDLIVRTREFERELSEGPTALRGRVVVGASLTVGGYTLPHVFASFRRENPGISIQVQVDTAVDCVAALKAGVSDVAVTGLDPGQNVDGLEVSKLWDEELVLVAAQGSTLVGDAAGIDEIANLPFVTNELGSSKNGVIESVLRPFGIVHRSVALEIGHPEGIKSAVLADCGLAFLFASSIQKELQSGSLRRVRTPNLDLSIPMYLLKRREKNLSPVQDKVRSFLEAKLKRSDLNAASAADARL</sequence>
<comment type="caution">
    <text evidence="6">The sequence shown here is derived from an EMBL/GenBank/DDBJ whole genome shotgun (WGS) entry which is preliminary data.</text>
</comment>
<dbReference type="EMBL" id="VCPC01000001">
    <property type="protein sequence ID" value="TMV14594.1"/>
    <property type="molecule type" value="Genomic_DNA"/>
</dbReference>
<accession>A0ABY2XCA4</accession>
<dbReference type="InterPro" id="IPR036388">
    <property type="entry name" value="WH-like_DNA-bd_sf"/>
</dbReference>
<dbReference type="SUPFAM" id="SSF46785">
    <property type="entry name" value="Winged helix' DNA-binding domain"/>
    <property type="match status" value="1"/>
</dbReference>
<dbReference type="RefSeq" id="WP_138861945.1">
    <property type="nucleotide sequence ID" value="NZ_VCPC01000001.1"/>
</dbReference>
<evidence type="ECO:0000313" key="6">
    <source>
        <dbReference type="EMBL" id="TMV14594.1"/>
    </source>
</evidence>
<reference evidence="6 7" key="1">
    <citation type="submission" date="2019-05" db="EMBL/GenBank/DDBJ databases">
        <title>Marivita sp. nov. isolated from sea sediment.</title>
        <authorList>
            <person name="Kim W."/>
        </authorList>
    </citation>
    <scope>NUCLEOTIDE SEQUENCE [LARGE SCALE GENOMIC DNA]</scope>
    <source>
        <strain evidence="6 7">CAU 1492</strain>
    </source>
</reference>
<evidence type="ECO:0000256" key="4">
    <source>
        <dbReference type="ARBA" id="ARBA00023163"/>
    </source>
</evidence>
<dbReference type="PANTHER" id="PTHR30126">
    <property type="entry name" value="HTH-TYPE TRANSCRIPTIONAL REGULATOR"/>
    <property type="match status" value="1"/>
</dbReference>
<protein>
    <submittedName>
        <fullName evidence="6">LysR family transcriptional regulator</fullName>
    </submittedName>
</protein>
<dbReference type="PRINTS" id="PR00039">
    <property type="entry name" value="HTHLYSR"/>
</dbReference>
<dbReference type="Gene3D" id="3.40.190.10">
    <property type="entry name" value="Periplasmic binding protein-like II"/>
    <property type="match status" value="2"/>
</dbReference>
<dbReference type="Gene3D" id="1.10.10.10">
    <property type="entry name" value="Winged helix-like DNA-binding domain superfamily/Winged helix DNA-binding domain"/>
    <property type="match status" value="1"/>
</dbReference>
<comment type="similarity">
    <text evidence="1">Belongs to the LysR transcriptional regulatory family.</text>
</comment>
<evidence type="ECO:0000313" key="7">
    <source>
        <dbReference type="Proteomes" id="UP001191082"/>
    </source>
</evidence>
<keyword evidence="7" id="KW-1185">Reference proteome</keyword>
<dbReference type="InterPro" id="IPR005119">
    <property type="entry name" value="LysR_subst-bd"/>
</dbReference>
<evidence type="ECO:0000256" key="1">
    <source>
        <dbReference type="ARBA" id="ARBA00009437"/>
    </source>
</evidence>
<evidence type="ECO:0000256" key="3">
    <source>
        <dbReference type="ARBA" id="ARBA00023125"/>
    </source>
</evidence>
<dbReference type="Proteomes" id="UP001191082">
    <property type="component" value="Unassembled WGS sequence"/>
</dbReference>
<keyword evidence="2" id="KW-0805">Transcription regulation</keyword>
<proteinExistence type="inferred from homology"/>
<dbReference type="SUPFAM" id="SSF53850">
    <property type="entry name" value="Periplasmic binding protein-like II"/>
    <property type="match status" value="1"/>
</dbReference>
<keyword evidence="3" id="KW-0238">DNA-binding</keyword>
<feature type="domain" description="HTH lysR-type" evidence="5">
    <location>
        <begin position="11"/>
        <end position="68"/>
    </location>
</feature>
<dbReference type="Pfam" id="PF00126">
    <property type="entry name" value="HTH_1"/>
    <property type="match status" value="1"/>
</dbReference>
<organism evidence="6 7">
    <name type="scientific">Arenibacterium halophilum</name>
    <dbReference type="NCBI Taxonomy" id="2583821"/>
    <lineage>
        <taxon>Bacteria</taxon>
        <taxon>Pseudomonadati</taxon>
        <taxon>Pseudomonadota</taxon>
        <taxon>Alphaproteobacteria</taxon>
        <taxon>Rhodobacterales</taxon>
        <taxon>Paracoccaceae</taxon>
        <taxon>Arenibacterium</taxon>
    </lineage>
</organism>
<dbReference type="InterPro" id="IPR000847">
    <property type="entry name" value="LysR_HTH_N"/>
</dbReference>
<keyword evidence="4" id="KW-0804">Transcription</keyword>
<dbReference type="PANTHER" id="PTHR30126:SF64">
    <property type="entry name" value="HTH-TYPE TRANSCRIPTIONAL REGULATOR CITR"/>
    <property type="match status" value="1"/>
</dbReference>